<accession>A0A222G9D0</accession>
<dbReference type="Pfam" id="PF13413">
    <property type="entry name" value="HTH_25"/>
    <property type="match status" value="1"/>
</dbReference>
<dbReference type="PANTHER" id="PTHR34475:SF1">
    <property type="entry name" value="CYTOSKELETON PROTEIN RODZ"/>
    <property type="match status" value="1"/>
</dbReference>
<dbReference type="EMBL" id="CP020465">
    <property type="protein sequence ID" value="ASP48400.1"/>
    <property type="molecule type" value="Genomic_DNA"/>
</dbReference>
<feature type="transmembrane region" description="Helical" evidence="1">
    <location>
        <begin position="123"/>
        <end position="144"/>
    </location>
</feature>
<reference evidence="3 4" key="1">
    <citation type="submission" date="2017-08" db="EMBL/GenBank/DDBJ databases">
        <title>Complete genome of Colwellia sp. NB097-1, a psychrophile bacterium ioslated from Bering Sea.</title>
        <authorList>
            <person name="Chen X."/>
        </authorList>
    </citation>
    <scope>NUCLEOTIDE SEQUENCE [LARGE SCALE GENOMIC DNA]</scope>
    <source>
        <strain evidence="3 4">NB097-1</strain>
    </source>
</reference>
<feature type="domain" description="Cytoskeleton protein RodZ-like C-terminal" evidence="2">
    <location>
        <begin position="252"/>
        <end position="323"/>
    </location>
</feature>
<dbReference type="GO" id="GO:0003677">
    <property type="term" value="F:DNA binding"/>
    <property type="evidence" value="ECO:0007669"/>
    <property type="project" value="InterPro"/>
</dbReference>
<name>A0A222G9D0_9GAMM</name>
<keyword evidence="4" id="KW-1185">Reference proteome</keyword>
<evidence type="ECO:0000256" key="1">
    <source>
        <dbReference type="SAM" id="Phobius"/>
    </source>
</evidence>
<dbReference type="InterPro" id="IPR010982">
    <property type="entry name" value="Lambda_DNA-bd_dom_sf"/>
</dbReference>
<dbReference type="InterPro" id="IPR050400">
    <property type="entry name" value="Bact_Cytoskel_RodZ"/>
</dbReference>
<dbReference type="SUPFAM" id="SSF47413">
    <property type="entry name" value="lambda repressor-like DNA-binding domains"/>
    <property type="match status" value="1"/>
</dbReference>
<keyword evidence="1" id="KW-0812">Transmembrane</keyword>
<keyword evidence="1" id="KW-0472">Membrane</keyword>
<protein>
    <submittedName>
        <fullName evidence="3">DUF4115 domain-containing protein</fullName>
    </submittedName>
</protein>
<dbReference type="Gene3D" id="1.10.260.40">
    <property type="entry name" value="lambda repressor-like DNA-binding domains"/>
    <property type="match status" value="1"/>
</dbReference>
<evidence type="ECO:0000313" key="3">
    <source>
        <dbReference type="EMBL" id="ASP48400.1"/>
    </source>
</evidence>
<evidence type="ECO:0000313" key="4">
    <source>
        <dbReference type="Proteomes" id="UP000202259"/>
    </source>
</evidence>
<dbReference type="PANTHER" id="PTHR34475">
    <property type="match status" value="1"/>
</dbReference>
<dbReference type="InterPro" id="IPR025194">
    <property type="entry name" value="RodZ-like_C"/>
</dbReference>
<dbReference type="AlphaFoldDB" id="A0A222G9D0"/>
<dbReference type="InterPro" id="IPR001387">
    <property type="entry name" value="Cro/C1-type_HTH"/>
</dbReference>
<gene>
    <name evidence="3" type="ORF">B5D82_11860</name>
</gene>
<dbReference type="Pfam" id="PF13464">
    <property type="entry name" value="RodZ_C"/>
    <property type="match status" value="1"/>
</dbReference>
<organism evidence="3 4">
    <name type="scientific">Cognaticolwellia beringensis</name>
    <dbReference type="NCBI Taxonomy" id="1967665"/>
    <lineage>
        <taxon>Bacteria</taxon>
        <taxon>Pseudomonadati</taxon>
        <taxon>Pseudomonadota</taxon>
        <taxon>Gammaproteobacteria</taxon>
        <taxon>Alteromonadales</taxon>
        <taxon>Colwelliaceae</taxon>
        <taxon>Cognaticolwellia</taxon>
    </lineage>
</organism>
<sequence length="328" mass="36129">MKQELNTLKNEHDDATEIVEDLTVQGPGHMLKEAREMRGLSEQQVADKLNFRTRLVQDIEINKFDRNLPEAFNRGYLKNYAKLVNIAEADVLNSYDQLAVTQRECAGMQSFSKGTAKQAEHNMLMWITYLILAILFTATVVWWLQTPSEQPEPIEVAPTEISALENSAIAQSNLTDSNSPTDESTTQDGESMVADINAINTETNVTVESTGKTAALKDENMSLNSDSNNAQASLPNEKVVEQSASTIAANVVFTFSGDCWVNIYDATGERLAWGVKKSGYIMRISGQAPFSITLGKPELVQIDYNDVPVDLAVYNAGNIAKFSLPLVP</sequence>
<evidence type="ECO:0000259" key="2">
    <source>
        <dbReference type="Pfam" id="PF13464"/>
    </source>
</evidence>
<dbReference type="CDD" id="cd00093">
    <property type="entry name" value="HTH_XRE"/>
    <property type="match status" value="1"/>
</dbReference>
<proteinExistence type="predicted"/>
<dbReference type="KEGG" id="cber:B5D82_11860"/>
<dbReference type="Proteomes" id="UP000202259">
    <property type="component" value="Chromosome"/>
</dbReference>
<keyword evidence="1" id="KW-1133">Transmembrane helix</keyword>
<dbReference type="RefSeq" id="WP_081151773.1">
    <property type="nucleotide sequence ID" value="NZ_CP020465.1"/>
</dbReference>